<dbReference type="PATRIC" id="fig|1235788.3.peg.3185"/>
<dbReference type="GeneID" id="82152205"/>
<evidence type="ECO:0000313" key="7">
    <source>
        <dbReference type="Proteomes" id="UP000310760"/>
    </source>
</evidence>
<dbReference type="InterPro" id="IPR049053">
    <property type="entry name" value="AFCA-like_C"/>
</dbReference>
<evidence type="ECO:0000259" key="3">
    <source>
        <dbReference type="Pfam" id="PF22124"/>
    </source>
</evidence>
<dbReference type="PROSITE" id="PS51257">
    <property type="entry name" value="PROKAR_LIPOPROTEIN"/>
    <property type="match status" value="1"/>
</dbReference>
<dbReference type="OrthoDB" id="9802600at2"/>
<dbReference type="Pfam" id="PF21307">
    <property type="entry name" value="Glyco_hydro_95_C"/>
    <property type="match status" value="1"/>
</dbReference>
<dbReference type="EMBL" id="SRYJ01000005">
    <property type="protein sequence ID" value="TGY72553.1"/>
    <property type="molecule type" value="Genomic_DNA"/>
</dbReference>
<dbReference type="STRING" id="1235788.C802_03099"/>
<accession>R9IDC2</accession>
<dbReference type="InterPro" id="IPR016518">
    <property type="entry name" value="Alpha-L-fucosidase"/>
</dbReference>
<dbReference type="GO" id="GO:0004560">
    <property type="term" value="F:alpha-L-fucosidase activity"/>
    <property type="evidence" value="ECO:0007669"/>
    <property type="project" value="InterPro"/>
</dbReference>
<dbReference type="Pfam" id="PF14498">
    <property type="entry name" value="Glyco_hyd_65N_2"/>
    <property type="match status" value="1"/>
</dbReference>
<dbReference type="InterPro" id="IPR054363">
    <property type="entry name" value="GH95_cat"/>
</dbReference>
<dbReference type="InterPro" id="IPR027414">
    <property type="entry name" value="GH95_N_dom"/>
</dbReference>
<comment type="caution">
    <text evidence="4">The sequence shown here is derived from an EMBL/GenBank/DDBJ whole genome shotgun (WGS) entry which is preliminary data.</text>
</comment>
<dbReference type="Proteomes" id="UP000310760">
    <property type="component" value="Unassembled WGS sequence"/>
</dbReference>
<dbReference type="GO" id="GO:0005975">
    <property type="term" value="P:carbohydrate metabolic process"/>
    <property type="evidence" value="ECO:0007669"/>
    <property type="project" value="InterPro"/>
</dbReference>
<feature type="domain" description="Glycosyl hydrolase family 95 N-terminal" evidence="1">
    <location>
        <begin position="33"/>
        <end position="280"/>
    </location>
</feature>
<protein>
    <submittedName>
        <fullName evidence="5">Glycoside hydrolase family 95 protein</fullName>
    </submittedName>
</protein>
<reference evidence="4 6" key="1">
    <citation type="submission" date="2013-04" db="EMBL/GenBank/DDBJ databases">
        <title>The Genome Sequence of Bacteroides massiliensis dnLKV3.</title>
        <authorList>
            <consortium name="The Broad Institute Genomics Platform"/>
            <consortium name="The Broad Institute Genome Sequencing Center for Infectious Disease"/>
            <person name="Earl A."/>
            <person name="Xavier R."/>
            <person name="Kuhn K."/>
            <person name="Stappenbeck T."/>
            <person name="Walker B."/>
            <person name="Young S."/>
            <person name="Zeng Q."/>
            <person name="Gargeya S."/>
            <person name="Fitzgerald M."/>
            <person name="Haas B."/>
            <person name="Abouelleil A."/>
            <person name="Allen A.W."/>
            <person name="Alvarado L."/>
            <person name="Arachchi H.M."/>
            <person name="Berlin A.M."/>
            <person name="Chapman S.B."/>
            <person name="Gainer-Dewar J."/>
            <person name="Goldberg J."/>
            <person name="Griggs A."/>
            <person name="Gujja S."/>
            <person name="Hansen M."/>
            <person name="Howarth C."/>
            <person name="Imamovic A."/>
            <person name="Ireland A."/>
            <person name="Larimer J."/>
            <person name="McCowan C."/>
            <person name="Murphy C."/>
            <person name="Pearson M."/>
            <person name="Poon T.W."/>
            <person name="Priest M."/>
            <person name="Roberts A."/>
            <person name="Saif S."/>
            <person name="Shea T."/>
            <person name="Sisk P."/>
            <person name="Sykes S."/>
            <person name="Wortman J."/>
            <person name="Nusbaum C."/>
            <person name="Birren B."/>
        </authorList>
    </citation>
    <scope>NUCLEOTIDE SEQUENCE [LARGE SCALE GENOMIC DNA]</scope>
    <source>
        <strain evidence="4">DnLKV3</strain>
        <strain evidence="6">dnLKV3</strain>
    </source>
</reference>
<dbReference type="RefSeq" id="WP_016277426.1">
    <property type="nucleotide sequence ID" value="NZ_CAOOJZ010000020.1"/>
</dbReference>
<dbReference type="Pfam" id="PF22124">
    <property type="entry name" value="Glyco_hydro_95_cat"/>
    <property type="match status" value="1"/>
</dbReference>
<evidence type="ECO:0000259" key="2">
    <source>
        <dbReference type="Pfam" id="PF21307"/>
    </source>
</evidence>
<evidence type="ECO:0000313" key="6">
    <source>
        <dbReference type="Proteomes" id="UP000014200"/>
    </source>
</evidence>
<evidence type="ECO:0000259" key="1">
    <source>
        <dbReference type="Pfam" id="PF14498"/>
    </source>
</evidence>
<dbReference type="InterPro" id="IPR008928">
    <property type="entry name" value="6-hairpin_glycosidase_sf"/>
</dbReference>
<dbReference type="HOGENOM" id="CLU_004617_2_2_10"/>
<sequence>MKNKNYLKCILLGAVLSGCVDQGDRQPAEDLRLWYDAPASRWEEALPLGNGRIGAMVFGNPLQEVYQLNEETLWSGGPGDWNNQETVKALPEIRKAVDEGDYAKARELWKNHGQGPYTARYLPLADLKLDVKTDGEVSGLYRDLNISNATATVRYMADGVTYTRTSFISYPDQVMVVRLEADKPQALSFDMKLTSQLRFQTAKYDAQTLSLTGKAPVYVANRDYDPNQIVYDETGKEGMNFDVKVKVLSDGGTSVVEDSVVSVRQANGAVLILATATSYNGVDKQPGSEGKDPSALTESVLAAIDGKEYAALLKAHEQDYQALFNRVHLSLGESQSDAVSRLTTPERLRHFAKDDSDQGLVELYYQYGRYLTIASSRAGGLPSNLQGIWNPHVQPPWGSNYTVNINTEMNYWPVEVANLSECLAPLSDFIGALAKNGEQTARVNYGINEGWASHHNSDAWAQTAPTGGYANDVKGAPRWSCWPMSGVWLCQHLWEHYAFHGDTAYLRDTAYPLMKGAVVFVLQWLQKDESGYWVTNPSTSPENRFFYTDSKGQRREGEVAKASTMDMALIRDLFSNYLQASAILGEDAYCGRVRSVLKNLYPAHEGAMGQLQEWHLDFEDQDPEHRHASHLFGLHPGKQILPRRDRELAEACKRTLEIRGDGGTGWAMAWKINFWARLEDGNHAYRMLKNGLKYVDVTDVSTKGGGTYANLFDAHPPFQIDGNFGGTAGITEMLLQSHGGELFLLPALPDAWRSGSVSGLRARGGFIVDMDWKEGRLTHVKITSTLGGNCRIRSFTPLKGEAAEGVNPNPLCFVPDAPQWVCNGNTAKHRGSLDLKDTYTIDVKTEKGKTYEW</sequence>
<dbReference type="AlphaFoldDB" id="R9IDC2"/>
<dbReference type="Proteomes" id="UP000014200">
    <property type="component" value="Unassembled WGS sequence"/>
</dbReference>
<dbReference type="InterPro" id="IPR013780">
    <property type="entry name" value="Glyco_hydro_b"/>
</dbReference>
<organism evidence="4 6">
    <name type="scientific">Phocaeicola sartorii</name>
    <dbReference type="NCBI Taxonomy" id="671267"/>
    <lineage>
        <taxon>Bacteria</taxon>
        <taxon>Pseudomonadati</taxon>
        <taxon>Bacteroidota</taxon>
        <taxon>Bacteroidia</taxon>
        <taxon>Bacteroidales</taxon>
        <taxon>Bacteroidaceae</taxon>
        <taxon>Phocaeicola</taxon>
    </lineage>
</organism>
<dbReference type="EMBL" id="ASSP01000018">
    <property type="protein sequence ID" value="EOS11385.1"/>
    <property type="molecule type" value="Genomic_DNA"/>
</dbReference>
<evidence type="ECO:0000313" key="4">
    <source>
        <dbReference type="EMBL" id="EOS11385.1"/>
    </source>
</evidence>
<reference evidence="5 7" key="2">
    <citation type="submission" date="2019-04" db="EMBL/GenBank/DDBJ databases">
        <title>Microbes associate with the intestines of laboratory mice.</title>
        <authorList>
            <person name="Navarre W."/>
            <person name="Wong E."/>
            <person name="Huang K."/>
            <person name="Tropini C."/>
            <person name="Ng K."/>
            <person name="Yu B."/>
        </authorList>
    </citation>
    <scope>NUCLEOTIDE SEQUENCE [LARGE SCALE GENOMIC DNA]</scope>
    <source>
        <strain evidence="5 7">NM22_B1</strain>
    </source>
</reference>
<dbReference type="PIRSF" id="PIRSF007663">
    <property type="entry name" value="UCP007663"/>
    <property type="match status" value="1"/>
</dbReference>
<keyword evidence="6" id="KW-1185">Reference proteome</keyword>
<feature type="domain" description="Glycosyl hydrolase family 95 catalytic" evidence="3">
    <location>
        <begin position="309"/>
        <end position="734"/>
    </location>
</feature>
<dbReference type="PANTHER" id="PTHR31084:SF0">
    <property type="entry name" value="ALPHA-L-FUCOSIDASE 2"/>
    <property type="match status" value="1"/>
</dbReference>
<dbReference type="FunFam" id="1.50.10.10:FF:000028">
    <property type="entry name" value="Alpha-L-fucosidase 2"/>
    <property type="match status" value="1"/>
</dbReference>
<proteinExistence type="predicted"/>
<keyword evidence="5" id="KW-0378">Hydrolase</keyword>
<dbReference type="SUPFAM" id="SSF48208">
    <property type="entry name" value="Six-hairpin glycosidases"/>
    <property type="match status" value="1"/>
</dbReference>
<evidence type="ECO:0000313" key="5">
    <source>
        <dbReference type="EMBL" id="TGY72553.1"/>
    </source>
</evidence>
<name>R9IDC2_9BACT</name>
<dbReference type="PANTHER" id="PTHR31084">
    <property type="entry name" value="ALPHA-L-FUCOSIDASE 2"/>
    <property type="match status" value="1"/>
</dbReference>
<gene>
    <name evidence="4" type="ORF">C802_03099</name>
    <name evidence="5" type="ORF">E5339_03410</name>
</gene>
<dbReference type="Gene3D" id="2.60.40.1180">
    <property type="entry name" value="Golgi alpha-mannosidase II"/>
    <property type="match status" value="1"/>
</dbReference>
<feature type="domain" description="Alpha fucosidase A-like C-terminal" evidence="2">
    <location>
        <begin position="736"/>
        <end position="799"/>
    </location>
</feature>
<dbReference type="Gene3D" id="2.70.98.50">
    <property type="entry name" value="putative glycoside hydrolase family protein from bacillus halodurans"/>
    <property type="match status" value="1"/>
</dbReference>